<dbReference type="EMBL" id="CAJVPV010017911">
    <property type="protein sequence ID" value="CAG8704595.1"/>
    <property type="molecule type" value="Genomic_DNA"/>
</dbReference>
<name>A0A9N9HTP7_9GLOM</name>
<protein>
    <submittedName>
        <fullName evidence="1">1664_t:CDS:1</fullName>
    </submittedName>
</protein>
<accession>A0A9N9HTP7</accession>
<dbReference type="AlphaFoldDB" id="A0A9N9HTP7"/>
<dbReference type="Proteomes" id="UP000789342">
    <property type="component" value="Unassembled WGS sequence"/>
</dbReference>
<evidence type="ECO:0000313" key="2">
    <source>
        <dbReference type="Proteomes" id="UP000789342"/>
    </source>
</evidence>
<proteinExistence type="predicted"/>
<evidence type="ECO:0000313" key="1">
    <source>
        <dbReference type="EMBL" id="CAG8704595.1"/>
    </source>
</evidence>
<feature type="non-terminal residue" evidence="1">
    <location>
        <position position="1"/>
    </location>
</feature>
<sequence length="39" mass="4442">IDQVSAAGLIITVTLLKKKAKHFATLFEYDEDFLQWSNS</sequence>
<gene>
    <name evidence="1" type="ORF">AMORRO_LOCUS12322</name>
</gene>
<reference evidence="1" key="1">
    <citation type="submission" date="2021-06" db="EMBL/GenBank/DDBJ databases">
        <authorList>
            <person name="Kallberg Y."/>
            <person name="Tangrot J."/>
            <person name="Rosling A."/>
        </authorList>
    </citation>
    <scope>NUCLEOTIDE SEQUENCE</scope>
    <source>
        <strain evidence="1">CL551</strain>
    </source>
</reference>
<keyword evidence="2" id="KW-1185">Reference proteome</keyword>
<organism evidence="1 2">
    <name type="scientific">Acaulospora morrowiae</name>
    <dbReference type="NCBI Taxonomy" id="94023"/>
    <lineage>
        <taxon>Eukaryota</taxon>
        <taxon>Fungi</taxon>
        <taxon>Fungi incertae sedis</taxon>
        <taxon>Mucoromycota</taxon>
        <taxon>Glomeromycotina</taxon>
        <taxon>Glomeromycetes</taxon>
        <taxon>Diversisporales</taxon>
        <taxon>Acaulosporaceae</taxon>
        <taxon>Acaulospora</taxon>
    </lineage>
</organism>
<comment type="caution">
    <text evidence="1">The sequence shown here is derived from an EMBL/GenBank/DDBJ whole genome shotgun (WGS) entry which is preliminary data.</text>
</comment>